<dbReference type="SFLD" id="SFLDS00003">
    <property type="entry name" value="Haloacid_Dehalogenase"/>
    <property type="match status" value="1"/>
</dbReference>
<gene>
    <name evidence="1" type="ORF">C1I91_26360</name>
</gene>
<accession>A0A3R5TJE8</accession>
<dbReference type="Gene3D" id="1.10.150.240">
    <property type="entry name" value="Putative phosphatase, domain 2"/>
    <property type="match status" value="1"/>
</dbReference>
<sequence length="201" mass="23455">MYKNIIFDIGNVILDFHPKAYLGKKISDPDKVLEVHKELFQSEEWVMLDRGVITEEEARKVIINRSKANGDLIKLAFEGWYDILTPIESTVEVIKKLKELKYNLYFLSNFHLLAFEHITEKYDFFKLFDGGIVSYKEKLLKPEEAIYTRIVEKYGLNPEESIFIDDVEENIEGAKKLNFNTILLKDPTKLVEGLRAYGIEL</sequence>
<evidence type="ECO:0000313" key="2">
    <source>
        <dbReference type="Proteomes" id="UP000286268"/>
    </source>
</evidence>
<dbReference type="Proteomes" id="UP000286268">
    <property type="component" value="Chromosome"/>
</dbReference>
<dbReference type="InterPro" id="IPR023214">
    <property type="entry name" value="HAD_sf"/>
</dbReference>
<protein>
    <submittedName>
        <fullName evidence="1">HAD family phosphatase</fullName>
    </submittedName>
</protein>
<dbReference type="CDD" id="cd02603">
    <property type="entry name" value="HAD_sEH-N_like"/>
    <property type="match status" value="1"/>
</dbReference>
<dbReference type="RefSeq" id="WP_128215588.1">
    <property type="nucleotide sequence ID" value="NZ_CP025746.1"/>
</dbReference>
<dbReference type="OrthoDB" id="9797415at2"/>
<dbReference type="Pfam" id="PF00702">
    <property type="entry name" value="Hydrolase"/>
    <property type="match status" value="1"/>
</dbReference>
<dbReference type="NCBIfam" id="TIGR01509">
    <property type="entry name" value="HAD-SF-IA-v3"/>
    <property type="match status" value="1"/>
</dbReference>
<name>A0A3R5TJE8_9CLOT</name>
<dbReference type="SUPFAM" id="SSF56784">
    <property type="entry name" value="HAD-like"/>
    <property type="match status" value="1"/>
</dbReference>
<dbReference type="PRINTS" id="PR00413">
    <property type="entry name" value="HADHALOGNASE"/>
</dbReference>
<proteinExistence type="predicted"/>
<dbReference type="SFLD" id="SFLDG01129">
    <property type="entry name" value="C1.5:_HAD__Beta-PGM__Phosphata"/>
    <property type="match status" value="1"/>
</dbReference>
<dbReference type="KEGG" id="cmah:C1I91_26360"/>
<evidence type="ECO:0000313" key="1">
    <source>
        <dbReference type="EMBL" id="QAA34876.1"/>
    </source>
</evidence>
<reference evidence="1 2" key="1">
    <citation type="submission" date="2018-01" db="EMBL/GenBank/DDBJ databases">
        <title>Genome Sequencing and Assembly of Anaerobacter polyendosporus strain CT4.</title>
        <authorList>
            <person name="Tachaapaikoon C."/>
            <person name="Sutheeworapong S."/>
            <person name="Jenjaroenpun P."/>
            <person name="Wongsurawat T."/>
            <person name="Nookeaw I."/>
            <person name="Cheawchanlertfa P."/>
            <person name="Kosugi A."/>
            <person name="Cheevadhanarak S."/>
            <person name="Ratanakhanokchai K."/>
        </authorList>
    </citation>
    <scope>NUCLEOTIDE SEQUENCE [LARGE SCALE GENOMIC DNA]</scope>
    <source>
        <strain evidence="1 2">CT4</strain>
    </source>
</reference>
<dbReference type="AlphaFoldDB" id="A0A3R5TJE8"/>
<dbReference type="EMBL" id="CP025746">
    <property type="protein sequence ID" value="QAA34876.1"/>
    <property type="molecule type" value="Genomic_DNA"/>
</dbReference>
<keyword evidence="2" id="KW-1185">Reference proteome</keyword>
<dbReference type="InterPro" id="IPR006439">
    <property type="entry name" value="HAD-SF_hydro_IA"/>
</dbReference>
<dbReference type="PANTHER" id="PTHR43611:SF3">
    <property type="entry name" value="FLAVIN MONONUCLEOTIDE HYDROLASE 1, CHLOROPLATIC"/>
    <property type="match status" value="1"/>
</dbReference>
<dbReference type="InterPro" id="IPR036412">
    <property type="entry name" value="HAD-like_sf"/>
</dbReference>
<dbReference type="Gene3D" id="3.40.50.1000">
    <property type="entry name" value="HAD superfamily/HAD-like"/>
    <property type="match status" value="1"/>
</dbReference>
<dbReference type="InterPro" id="IPR023198">
    <property type="entry name" value="PGP-like_dom2"/>
</dbReference>
<organism evidence="1 2">
    <name type="scientific">Clostridium manihotivorum</name>
    <dbReference type="NCBI Taxonomy" id="2320868"/>
    <lineage>
        <taxon>Bacteria</taxon>
        <taxon>Bacillati</taxon>
        <taxon>Bacillota</taxon>
        <taxon>Clostridia</taxon>
        <taxon>Eubacteriales</taxon>
        <taxon>Clostridiaceae</taxon>
        <taxon>Clostridium</taxon>
    </lineage>
</organism>
<dbReference type="PANTHER" id="PTHR43611">
    <property type="entry name" value="ALPHA-D-GLUCOSE 1-PHOSPHATE PHOSPHATASE"/>
    <property type="match status" value="1"/>
</dbReference>